<dbReference type="Gene3D" id="2.60.40.10">
    <property type="entry name" value="Immunoglobulins"/>
    <property type="match status" value="4"/>
</dbReference>
<feature type="domain" description="Fibronectin type-III" evidence="1">
    <location>
        <begin position="286"/>
        <end position="376"/>
    </location>
</feature>
<protein>
    <recommendedName>
        <fullName evidence="1">Fibronectin type-III domain-containing protein</fullName>
    </recommendedName>
</protein>
<dbReference type="Pfam" id="PF19190">
    <property type="entry name" value="BACON_2"/>
    <property type="match status" value="2"/>
</dbReference>
<dbReference type="PROSITE" id="PS50853">
    <property type="entry name" value="FN3"/>
    <property type="match status" value="1"/>
</dbReference>
<dbReference type="CDD" id="cd14948">
    <property type="entry name" value="BACON"/>
    <property type="match status" value="2"/>
</dbReference>
<sequence>MTRVVGVTLTVPAPSPILTVSPAAVTFSGVQGGANPASQSVMVTSNGDWAASSSAPWLTLSPWAGIGNGPIAANVILASAPVGTNQATITVTSGSVTRVVGVTLTVPAPSPILTVSPAAVTFSGVQGGANPASQSVMVTSNGDWAASSSAPWLTLSPWAGTGNGSITANVTLASVAAGANQATITVRSGGVTRTTVVTFTVAPASLTASVNSLTYTATQGAANPAAQTIAISSNGTWTVSEGVPWLSLSPTSGSNNGIITANVNTAAATLGPNSTTITVRSGGITRTVNVNLTLNTQASVTLTWNANTESDLAGYKVYRATSSGAYGAPIAAIPGNTTSYIVTGLQSNTTYFFVVTAYDIAGNESAYSNEVSRSVY</sequence>
<proteinExistence type="predicted"/>
<dbReference type="AlphaFoldDB" id="A0A0S4L8X0"/>
<dbReference type="Proteomes" id="UP000198736">
    <property type="component" value="Unassembled WGS sequence"/>
</dbReference>
<dbReference type="CDD" id="cd00063">
    <property type="entry name" value="FN3"/>
    <property type="match status" value="1"/>
</dbReference>
<organism evidence="2 3">
    <name type="scientific">Candidatus Nitrospira nitrificans</name>
    <dbReference type="NCBI Taxonomy" id="1742973"/>
    <lineage>
        <taxon>Bacteria</taxon>
        <taxon>Pseudomonadati</taxon>
        <taxon>Nitrospirota</taxon>
        <taxon>Nitrospiria</taxon>
        <taxon>Nitrospirales</taxon>
        <taxon>Nitrospiraceae</taxon>
        <taxon>Nitrospira</taxon>
    </lineage>
</organism>
<dbReference type="Pfam" id="PF00041">
    <property type="entry name" value="fn3"/>
    <property type="match status" value="1"/>
</dbReference>
<keyword evidence="3" id="KW-1185">Reference proteome</keyword>
<dbReference type="SMART" id="SM00060">
    <property type="entry name" value="FN3"/>
    <property type="match status" value="1"/>
</dbReference>
<name>A0A0S4L8X0_9BACT</name>
<evidence type="ECO:0000313" key="2">
    <source>
        <dbReference type="EMBL" id="CUS33278.1"/>
    </source>
</evidence>
<dbReference type="SUPFAM" id="SSF49265">
    <property type="entry name" value="Fibronectin type III"/>
    <property type="match status" value="1"/>
</dbReference>
<evidence type="ECO:0000259" key="1">
    <source>
        <dbReference type="PROSITE" id="PS50853"/>
    </source>
</evidence>
<dbReference type="EMBL" id="CZPZ01000004">
    <property type="protein sequence ID" value="CUS33278.1"/>
    <property type="molecule type" value="Genomic_DNA"/>
</dbReference>
<accession>A0A0S4L8X0</accession>
<dbReference type="STRING" id="1742973.COMA2_120158"/>
<dbReference type="InterPro" id="IPR036116">
    <property type="entry name" value="FN3_sf"/>
</dbReference>
<evidence type="ECO:0000313" key="3">
    <source>
        <dbReference type="Proteomes" id="UP000198736"/>
    </source>
</evidence>
<dbReference type="InterPro" id="IPR024361">
    <property type="entry name" value="BACON"/>
</dbReference>
<dbReference type="InterPro" id="IPR013783">
    <property type="entry name" value="Ig-like_fold"/>
</dbReference>
<gene>
    <name evidence="2" type="ORF">COMA2_120158</name>
</gene>
<dbReference type="InterPro" id="IPR003961">
    <property type="entry name" value="FN3_dom"/>
</dbReference>
<reference evidence="3" key="1">
    <citation type="submission" date="2015-10" db="EMBL/GenBank/DDBJ databases">
        <authorList>
            <person name="Luecker S."/>
            <person name="Luecker S."/>
        </authorList>
    </citation>
    <scope>NUCLEOTIDE SEQUENCE [LARGE SCALE GENOMIC DNA]</scope>
</reference>